<dbReference type="Gene3D" id="3.30.230.20">
    <property type="entry name" value="lpxc deacetylase, domain 1"/>
    <property type="match status" value="1"/>
</dbReference>
<evidence type="ECO:0000256" key="17">
    <source>
        <dbReference type="ARBA" id="ARBA00061355"/>
    </source>
</evidence>
<dbReference type="NCBIfam" id="NF000582">
    <property type="entry name" value="PRK00006.1"/>
    <property type="match status" value="1"/>
</dbReference>
<accession>A0A1T4NE52</accession>
<reference evidence="21" key="1">
    <citation type="submission" date="2017-02" db="EMBL/GenBank/DDBJ databases">
        <authorList>
            <person name="Varghese N."/>
            <person name="Submissions S."/>
        </authorList>
    </citation>
    <scope>NUCLEOTIDE SEQUENCE [LARGE SCALE GENOMIC DNA]</scope>
    <source>
        <strain evidence="21">ATCC 51356</strain>
    </source>
</reference>
<dbReference type="CDD" id="cd01288">
    <property type="entry name" value="FabZ"/>
    <property type="match status" value="1"/>
</dbReference>
<evidence type="ECO:0000256" key="8">
    <source>
        <dbReference type="ARBA" id="ARBA00022723"/>
    </source>
</evidence>
<sequence>MQQQTLSSPLHFSGKGLHTGLDISMSLLPAPINTGYVVRRTDKEGQTFSLLADLVNSTERSTVIKKGELSISTVEHVLSALYAMGVDNCVIEVDAPECPILDGSALPYIQAIQRTGLTEQEAEREYYYVKQRMEVTDPETGSKLIALPDDQFSIDVHIAYPSPALSNQFATFDANTDFATEIAPARSFVFVREILPLLEKGLIKGGDLSNAHVIYDQVLDEERKKALQTHLGEGYSIPEHLGSINPNPLMVNEPARHKLLDVIGDLALSGRFIKGHIIAYCPGHGINNQMARLIRKDLKQMEEQAPQYNPNLPPLLDINRIKELLPHRFPFLLVDKVIDIKKDSIVGVKSVSCNEPFFPGHFPEEPVMPGVLIVEAMAQTGGLLVLNSMGNEKCSTYFLKINNVKFRQKVVPGDTLLFKLRMTSEISRGVANMRGLAFVGNKLVCEAEFMAQIIKNNPK</sequence>
<dbReference type="InterPro" id="IPR029069">
    <property type="entry name" value="HotDog_dom_sf"/>
</dbReference>
<evidence type="ECO:0000256" key="13">
    <source>
        <dbReference type="ARBA" id="ARBA00023268"/>
    </source>
</evidence>
<comment type="function">
    <text evidence="2 18">Catalyzes the hydrolysis of UDP-3-O-myristoyl-N-acetylglucosamine to form UDP-3-O-myristoylglucosamine and acetate, the committed step in lipid A biosynthesis.</text>
</comment>
<dbReference type="NCBIfam" id="TIGR01750">
    <property type="entry name" value="fabZ"/>
    <property type="match status" value="1"/>
</dbReference>
<evidence type="ECO:0000256" key="7">
    <source>
        <dbReference type="ARBA" id="ARBA00022556"/>
    </source>
</evidence>
<feature type="binding site" evidence="18">
    <location>
        <position position="257"/>
    </location>
    <ligand>
        <name>Zn(2+)</name>
        <dbReference type="ChEBI" id="CHEBI:29105"/>
    </ligand>
</feature>
<comment type="subcellular location">
    <subcellularLocation>
        <location evidence="3 19">Cytoplasm</location>
    </subcellularLocation>
</comment>
<keyword evidence="10 18" id="KW-0862">Zinc</keyword>
<dbReference type="EMBL" id="FUXE01000010">
    <property type="protein sequence ID" value="SJZ77550.1"/>
    <property type="molecule type" value="Genomic_DNA"/>
</dbReference>
<evidence type="ECO:0000256" key="4">
    <source>
        <dbReference type="ARBA" id="ARBA00005002"/>
    </source>
</evidence>
<evidence type="ECO:0000256" key="18">
    <source>
        <dbReference type="HAMAP-Rule" id="MF_00388"/>
    </source>
</evidence>
<keyword evidence="12 19" id="KW-0456">Lyase</keyword>
<dbReference type="InterPro" id="IPR004463">
    <property type="entry name" value="UDP-acyl_GlcNac_deAcase"/>
</dbReference>
<comment type="catalytic activity">
    <reaction evidence="14 18">
        <text>a UDP-3-O-[(3R)-3-hydroxyacyl]-N-acetyl-alpha-D-glucosamine + H2O = a UDP-3-O-[(3R)-3-hydroxyacyl]-alpha-D-glucosamine + acetate</text>
        <dbReference type="Rhea" id="RHEA:67816"/>
        <dbReference type="ChEBI" id="CHEBI:15377"/>
        <dbReference type="ChEBI" id="CHEBI:30089"/>
        <dbReference type="ChEBI" id="CHEBI:137740"/>
        <dbReference type="ChEBI" id="CHEBI:173225"/>
        <dbReference type="EC" id="3.5.1.108"/>
    </reaction>
</comment>
<dbReference type="UniPathway" id="UPA00359">
    <property type="reaction ID" value="UER00478"/>
</dbReference>
<evidence type="ECO:0000313" key="21">
    <source>
        <dbReference type="Proteomes" id="UP000190121"/>
    </source>
</evidence>
<protein>
    <recommendedName>
        <fullName evidence="18 19">Multifunctional fusion protein</fullName>
    </recommendedName>
    <domain>
        <recommendedName>
            <fullName evidence="19">3-hydroxyacyl-[acyl-carrier-protein] dehydratase FabZ</fullName>
            <ecNumber evidence="19">4.2.1.59</ecNumber>
        </recommendedName>
        <alternativeName>
            <fullName evidence="19">(3R)-hydroxymyristoyl-[acyl-carrier-protein] dehydratase</fullName>
        </alternativeName>
        <alternativeName>
            <fullName evidence="19">Beta-hydroxyacyl-ACP dehydratase</fullName>
            <shortName evidence="19">(3R)-hydroxymyristoyl-ACP dehydrase</shortName>
        </alternativeName>
    </domain>
    <domain>
        <recommendedName>
            <fullName evidence="18">UDP-3-O-acyl-N-acetylglucosamine deacetylase</fullName>
            <shortName evidence="18">UDP-3-O-acyl-GlcNAc deacetylase</shortName>
            <ecNumber evidence="18">3.5.1.108</ecNumber>
        </recommendedName>
        <alternativeName>
            <fullName evidence="18">UDP-3-O-[R-3-hydroxymyristoyl]-N-acetylglucosamine deacetylase</fullName>
        </alternativeName>
    </domain>
</protein>
<evidence type="ECO:0000256" key="11">
    <source>
        <dbReference type="ARBA" id="ARBA00023098"/>
    </source>
</evidence>
<keyword evidence="9 18" id="KW-0378">Hydrolase</keyword>
<dbReference type="RefSeq" id="WP_078737008.1">
    <property type="nucleotide sequence ID" value="NZ_FUXE01000010.1"/>
</dbReference>
<dbReference type="Proteomes" id="UP000190121">
    <property type="component" value="Unassembled WGS sequence"/>
</dbReference>
<evidence type="ECO:0000256" key="5">
    <source>
        <dbReference type="ARBA" id="ARBA00022490"/>
    </source>
</evidence>
<evidence type="ECO:0000256" key="15">
    <source>
        <dbReference type="ARBA" id="ARBA00025049"/>
    </source>
</evidence>
<dbReference type="GO" id="GO:0009245">
    <property type="term" value="P:lipid A biosynthetic process"/>
    <property type="evidence" value="ECO:0007669"/>
    <property type="project" value="UniProtKB-UniRule"/>
</dbReference>
<dbReference type="GO" id="GO:0006633">
    <property type="term" value="P:fatty acid biosynthetic process"/>
    <property type="evidence" value="ECO:0007669"/>
    <property type="project" value="UniProtKB-UniRule"/>
</dbReference>
<evidence type="ECO:0000256" key="10">
    <source>
        <dbReference type="ARBA" id="ARBA00022833"/>
    </source>
</evidence>
<dbReference type="PANTHER" id="PTHR33694:SF1">
    <property type="entry name" value="UDP-3-O-ACYL-N-ACETYLGLUCOSAMINE DEACETYLASE 1, MITOCHONDRIAL-RELATED"/>
    <property type="match status" value="1"/>
</dbReference>
<dbReference type="STRING" id="29524.SAMN02745171_01090"/>
<comment type="similarity">
    <text evidence="17">In the C-terminal section; belongs to the thioester dehydratase family.</text>
</comment>
<feature type="binding site" evidence="18">
    <location>
        <position position="261"/>
    </location>
    <ligand>
        <name>Zn(2+)</name>
        <dbReference type="ChEBI" id="CHEBI:29105"/>
    </ligand>
</feature>
<keyword evidence="11 18" id="KW-0443">Lipid metabolism</keyword>
<evidence type="ECO:0000256" key="2">
    <source>
        <dbReference type="ARBA" id="ARBA00002923"/>
    </source>
</evidence>
<dbReference type="AlphaFoldDB" id="A0A1T4NE52"/>
<dbReference type="GO" id="GO:0046872">
    <property type="term" value="F:metal ion binding"/>
    <property type="evidence" value="ECO:0007669"/>
    <property type="project" value="UniProtKB-KW"/>
</dbReference>
<comment type="function">
    <text evidence="15 19">Involved in unsaturated fatty acids biosynthesis. Catalyzes the dehydration of short chain beta-hydroxyacyl-ACPs and long chain saturated and unsaturated beta-hydroxyacyl-ACPs.</text>
</comment>
<keyword evidence="8 18" id="KW-0479">Metal-binding</keyword>
<dbReference type="InterPro" id="IPR020568">
    <property type="entry name" value="Ribosomal_Su5_D2-typ_SF"/>
</dbReference>
<dbReference type="Pfam" id="PF07977">
    <property type="entry name" value="FabA"/>
    <property type="match status" value="1"/>
</dbReference>
<evidence type="ECO:0000256" key="1">
    <source>
        <dbReference type="ARBA" id="ARBA00001947"/>
    </source>
</evidence>
<dbReference type="Gene3D" id="3.10.129.10">
    <property type="entry name" value="Hotdog Thioesterase"/>
    <property type="match status" value="1"/>
</dbReference>
<dbReference type="InterPro" id="IPR011334">
    <property type="entry name" value="UDP-acyl_GlcNac_deAcase_C"/>
</dbReference>
<dbReference type="FunFam" id="3.10.129.10:FF:000001">
    <property type="entry name" value="3-hydroxyacyl-[acyl-carrier-protein] dehydratase FabZ"/>
    <property type="match status" value="1"/>
</dbReference>
<evidence type="ECO:0000256" key="16">
    <source>
        <dbReference type="ARBA" id="ARBA00061221"/>
    </source>
</evidence>
<comment type="cofactor">
    <cofactor evidence="1 18">
        <name>Zn(2+)</name>
        <dbReference type="ChEBI" id="CHEBI:29105"/>
    </cofactor>
</comment>
<dbReference type="GO" id="GO:0019171">
    <property type="term" value="F:(3R)-hydroxyacyl-[acyl-carrier-protein] dehydratase activity"/>
    <property type="evidence" value="ECO:0007669"/>
    <property type="project" value="UniProtKB-EC"/>
</dbReference>
<evidence type="ECO:0000313" key="20">
    <source>
        <dbReference type="EMBL" id="SJZ77550.1"/>
    </source>
</evidence>
<comment type="similarity">
    <text evidence="18">Belongs to the LpxC family.</text>
</comment>
<dbReference type="EC" id="3.5.1.108" evidence="18"/>
<dbReference type="HAMAP" id="MF_00406">
    <property type="entry name" value="FabZ"/>
    <property type="match status" value="1"/>
</dbReference>
<keyword evidence="6 18" id="KW-0444">Lipid biosynthesis</keyword>
<dbReference type="NCBIfam" id="NF009667">
    <property type="entry name" value="PRK13188.1"/>
    <property type="match status" value="1"/>
</dbReference>
<dbReference type="SUPFAM" id="SSF54637">
    <property type="entry name" value="Thioesterase/thiol ester dehydrase-isomerase"/>
    <property type="match status" value="1"/>
</dbReference>
<dbReference type="InterPro" id="IPR015870">
    <property type="entry name" value="UDP-acyl_N-AcGlcN_deAcase_N"/>
</dbReference>
<dbReference type="HAMAP" id="MF_00388">
    <property type="entry name" value="LpxC"/>
    <property type="match status" value="1"/>
</dbReference>
<organism evidence="20 21">
    <name type="scientific">Porphyromonas circumdentaria</name>
    <dbReference type="NCBI Taxonomy" id="29524"/>
    <lineage>
        <taxon>Bacteria</taxon>
        <taxon>Pseudomonadati</taxon>
        <taxon>Bacteroidota</taxon>
        <taxon>Bacteroidia</taxon>
        <taxon>Bacteroidales</taxon>
        <taxon>Porphyromonadaceae</taxon>
        <taxon>Porphyromonas</taxon>
    </lineage>
</organism>
<feature type="active site" evidence="19">
    <location>
        <position position="361"/>
    </location>
</feature>
<dbReference type="Pfam" id="PF03331">
    <property type="entry name" value="LpxC"/>
    <property type="match status" value="2"/>
</dbReference>
<dbReference type="PANTHER" id="PTHR33694">
    <property type="entry name" value="UDP-3-O-ACYL-N-ACETYLGLUCOSAMINE DEACETYLASE 1, MITOCHONDRIAL-RELATED"/>
    <property type="match status" value="1"/>
</dbReference>
<feature type="active site" description="Proton donor" evidence="18">
    <location>
        <position position="284"/>
    </location>
</feature>
<dbReference type="Gene3D" id="3.30.1700.10">
    <property type="entry name" value="lpxc deacetylase, domain 2"/>
    <property type="match status" value="1"/>
</dbReference>
<comment type="pathway">
    <text evidence="4 18">Glycolipid biosynthesis; lipid IV(A) biosynthesis; lipid IV(A) from (3R)-3-hydroxytetradecanoyl-[acyl-carrier-protein] and UDP-N-acetyl-alpha-D-glucosamine: step 2/6.</text>
</comment>
<comment type="similarity">
    <text evidence="16">In the N-terminal section; belongs to the LpxC family.</text>
</comment>
<keyword evidence="21" id="KW-1185">Reference proteome</keyword>
<keyword evidence="13" id="KW-0511">Multifunctional enzyme</keyword>
<evidence type="ECO:0000256" key="19">
    <source>
        <dbReference type="HAMAP-Rule" id="MF_00406"/>
    </source>
</evidence>
<dbReference type="GO" id="GO:0016020">
    <property type="term" value="C:membrane"/>
    <property type="evidence" value="ECO:0007669"/>
    <property type="project" value="GOC"/>
</dbReference>
<proteinExistence type="inferred from homology"/>
<evidence type="ECO:0000256" key="6">
    <source>
        <dbReference type="ARBA" id="ARBA00022516"/>
    </source>
</evidence>
<evidence type="ECO:0000256" key="3">
    <source>
        <dbReference type="ARBA" id="ARBA00004496"/>
    </source>
</evidence>
<comment type="catalytic activity">
    <reaction evidence="19">
        <text>a (3R)-hydroxyacyl-[ACP] = a (2E)-enoyl-[ACP] + H2O</text>
        <dbReference type="Rhea" id="RHEA:13097"/>
        <dbReference type="Rhea" id="RHEA-COMP:9925"/>
        <dbReference type="Rhea" id="RHEA-COMP:9945"/>
        <dbReference type="ChEBI" id="CHEBI:15377"/>
        <dbReference type="ChEBI" id="CHEBI:78784"/>
        <dbReference type="ChEBI" id="CHEBI:78827"/>
        <dbReference type="EC" id="4.2.1.59"/>
    </reaction>
</comment>
<gene>
    <name evidence="18" type="primary">lpxC</name>
    <name evidence="19" type="synonym">fabZ</name>
    <name evidence="20" type="ORF">SAMN02745171_01090</name>
</gene>
<keyword evidence="7 18" id="KW-0441">Lipid A biosynthesis</keyword>
<dbReference type="SUPFAM" id="SSF54211">
    <property type="entry name" value="Ribosomal protein S5 domain 2-like"/>
    <property type="match status" value="2"/>
</dbReference>
<dbReference type="GO" id="GO:0103117">
    <property type="term" value="F:UDP-3-O-acyl-N-acetylglucosamine deacetylase activity"/>
    <property type="evidence" value="ECO:0007669"/>
    <property type="project" value="UniProtKB-UniRule"/>
</dbReference>
<evidence type="ECO:0000256" key="14">
    <source>
        <dbReference type="ARBA" id="ARBA00024535"/>
    </source>
</evidence>
<evidence type="ECO:0000256" key="9">
    <source>
        <dbReference type="ARBA" id="ARBA00022801"/>
    </source>
</evidence>
<comment type="similarity">
    <text evidence="19">Belongs to the thioester dehydratase family. FabZ subfamily.</text>
</comment>
<name>A0A1T4NE52_9PORP</name>
<feature type="binding site" evidence="18">
    <location>
        <position position="76"/>
    </location>
    <ligand>
        <name>Zn(2+)</name>
        <dbReference type="ChEBI" id="CHEBI:29105"/>
    </ligand>
</feature>
<keyword evidence="5 19" id="KW-0963">Cytoplasm</keyword>
<dbReference type="EC" id="4.2.1.59" evidence="19"/>
<dbReference type="InterPro" id="IPR010084">
    <property type="entry name" value="FabZ"/>
</dbReference>
<dbReference type="GO" id="GO:0005737">
    <property type="term" value="C:cytoplasm"/>
    <property type="evidence" value="ECO:0007669"/>
    <property type="project" value="UniProtKB-SubCell"/>
</dbReference>
<dbReference type="OrthoDB" id="9772788at2"/>
<evidence type="ECO:0000256" key="12">
    <source>
        <dbReference type="ARBA" id="ARBA00023239"/>
    </source>
</evidence>
<dbReference type="InterPro" id="IPR013114">
    <property type="entry name" value="FabA_FabZ"/>
</dbReference>